<protein>
    <submittedName>
        <fullName evidence="6">Phage holin</fullName>
    </submittedName>
</protein>
<dbReference type="InterPro" id="IPR006479">
    <property type="entry name" value="Holin"/>
</dbReference>
<dbReference type="GO" id="GO:0016020">
    <property type="term" value="C:membrane"/>
    <property type="evidence" value="ECO:0007669"/>
    <property type="project" value="UniProtKB-SubCell"/>
</dbReference>
<proteinExistence type="predicted"/>
<dbReference type="AlphaFoldDB" id="A0A2N3LDH5"/>
<evidence type="ECO:0000313" key="6">
    <source>
        <dbReference type="EMBL" id="PKR82597.1"/>
    </source>
</evidence>
<reference evidence="6 7" key="1">
    <citation type="submission" date="2017-11" db="EMBL/GenBank/DDBJ databases">
        <title>Bacillus camelliae sp. nov., isolated from pu'er tea.</title>
        <authorList>
            <person name="Niu L."/>
        </authorList>
    </citation>
    <scope>NUCLEOTIDE SEQUENCE [LARGE SCALE GENOMIC DNA]</scope>
    <source>
        <strain evidence="6 7">7578-1</strain>
    </source>
</reference>
<evidence type="ECO:0000256" key="1">
    <source>
        <dbReference type="ARBA" id="ARBA00004370"/>
    </source>
</evidence>
<evidence type="ECO:0000256" key="2">
    <source>
        <dbReference type="ARBA" id="ARBA00022692"/>
    </source>
</evidence>
<gene>
    <name evidence="6" type="ORF">CWO92_23475</name>
</gene>
<dbReference type="Proteomes" id="UP000233440">
    <property type="component" value="Unassembled WGS sequence"/>
</dbReference>
<sequence>MNKMLWVRTIVLIIALVNQSLMLAGWSPLPFDDTQVETAVTIVFSVVATSWAYWKNNSHTKAAKKADQYLDELKNNK</sequence>
<keyword evidence="2 5" id="KW-0812">Transmembrane</keyword>
<evidence type="ECO:0000313" key="7">
    <source>
        <dbReference type="Proteomes" id="UP000233440"/>
    </source>
</evidence>
<organism evidence="6 7">
    <name type="scientific">Heyndrickxia camelliae</name>
    <dbReference type="NCBI Taxonomy" id="1707093"/>
    <lineage>
        <taxon>Bacteria</taxon>
        <taxon>Bacillati</taxon>
        <taxon>Bacillota</taxon>
        <taxon>Bacilli</taxon>
        <taxon>Bacillales</taxon>
        <taxon>Bacillaceae</taxon>
        <taxon>Heyndrickxia</taxon>
    </lineage>
</organism>
<keyword evidence="7" id="KW-1185">Reference proteome</keyword>
<dbReference type="NCBIfam" id="TIGR01592">
    <property type="entry name" value="holin_SPP1"/>
    <property type="match status" value="1"/>
</dbReference>
<dbReference type="RefSeq" id="WP_101356624.1">
    <property type="nucleotide sequence ID" value="NZ_PIQO01000035.1"/>
</dbReference>
<feature type="transmembrane region" description="Helical" evidence="5">
    <location>
        <begin position="34"/>
        <end position="54"/>
    </location>
</feature>
<evidence type="ECO:0000256" key="5">
    <source>
        <dbReference type="SAM" id="Phobius"/>
    </source>
</evidence>
<dbReference type="EMBL" id="PIQO01000035">
    <property type="protein sequence ID" value="PKR82597.1"/>
    <property type="molecule type" value="Genomic_DNA"/>
</dbReference>
<name>A0A2N3LDH5_9BACI</name>
<dbReference type="OrthoDB" id="2353897at2"/>
<keyword evidence="4 5" id="KW-0472">Membrane</keyword>
<keyword evidence="3 5" id="KW-1133">Transmembrane helix</keyword>
<comment type="caution">
    <text evidence="6">The sequence shown here is derived from an EMBL/GenBank/DDBJ whole genome shotgun (WGS) entry which is preliminary data.</text>
</comment>
<evidence type="ECO:0000256" key="3">
    <source>
        <dbReference type="ARBA" id="ARBA00022989"/>
    </source>
</evidence>
<dbReference type="Pfam" id="PF04688">
    <property type="entry name" value="Holin_SPP1"/>
    <property type="match status" value="1"/>
</dbReference>
<accession>A0A2N3LDH5</accession>
<evidence type="ECO:0000256" key="4">
    <source>
        <dbReference type="ARBA" id="ARBA00023136"/>
    </source>
</evidence>
<comment type="subcellular location">
    <subcellularLocation>
        <location evidence="1">Membrane</location>
    </subcellularLocation>
</comment>